<keyword evidence="3" id="KW-1185">Reference proteome</keyword>
<accession>A0A5J9VYG7</accession>
<dbReference type="InterPro" id="IPR001810">
    <property type="entry name" value="F-box_dom"/>
</dbReference>
<sequence length="362" mass="39957">MDSRTKPFPIASSIVAPPPLPDKIVEAILLRVPPDEPALLMRAALACRRWCRIVSSSGFHRRFCARHRRRRPPMLGAVRSSAGDDVVRFISTFSIRLPRTERRGWWALDSRHGRVVLIQSSPRSSRFQIDVGRALAVWDPVTDKLRMLPELSAPPQVTNWSSLNATVVCACAAATGPSSDCDHQLDCPFLVVFLGSDYSGKFAYLYSSKDDAWSEPTNARQYGYVQEHKLVPHVGNSLYFLLTHSTTILEYNLVTRELTAIQPPATRKSGSVVLSAVEGGRLGCVMLAGYTLCIWAREAAGPIGEMIWVQSRVVEQTRLLQDVRSQDNIVPYMAFYTPALGVAPLADDPRDDGASSACNSSS</sequence>
<dbReference type="SMART" id="SM00256">
    <property type="entry name" value="FBOX"/>
    <property type="match status" value="1"/>
</dbReference>
<evidence type="ECO:0000313" key="2">
    <source>
        <dbReference type="EMBL" id="TVU41299.1"/>
    </source>
</evidence>
<proteinExistence type="predicted"/>
<dbReference type="PANTHER" id="PTHR32133">
    <property type="entry name" value="OS07G0120400 PROTEIN"/>
    <property type="match status" value="1"/>
</dbReference>
<dbReference type="PANTHER" id="PTHR32133:SF386">
    <property type="entry name" value="F-BOX DOMAIN-CONTAINING PROTEIN"/>
    <property type="match status" value="1"/>
</dbReference>
<gene>
    <name evidence="2" type="ORF">EJB05_14804</name>
</gene>
<name>A0A5J9VYG7_9POAL</name>
<comment type="caution">
    <text evidence="2">The sequence shown here is derived from an EMBL/GenBank/DDBJ whole genome shotgun (WGS) entry which is preliminary data.</text>
</comment>
<dbReference type="EMBL" id="RWGY01000007">
    <property type="protein sequence ID" value="TVU41299.1"/>
    <property type="molecule type" value="Genomic_DNA"/>
</dbReference>
<dbReference type="Pfam" id="PF12937">
    <property type="entry name" value="F-box-like"/>
    <property type="match status" value="1"/>
</dbReference>
<dbReference type="Gramene" id="TVU41299">
    <property type="protein sequence ID" value="TVU41299"/>
    <property type="gene ID" value="EJB05_14804"/>
</dbReference>
<organism evidence="2 3">
    <name type="scientific">Eragrostis curvula</name>
    <name type="common">weeping love grass</name>
    <dbReference type="NCBI Taxonomy" id="38414"/>
    <lineage>
        <taxon>Eukaryota</taxon>
        <taxon>Viridiplantae</taxon>
        <taxon>Streptophyta</taxon>
        <taxon>Embryophyta</taxon>
        <taxon>Tracheophyta</taxon>
        <taxon>Spermatophyta</taxon>
        <taxon>Magnoliopsida</taxon>
        <taxon>Liliopsida</taxon>
        <taxon>Poales</taxon>
        <taxon>Poaceae</taxon>
        <taxon>PACMAD clade</taxon>
        <taxon>Chloridoideae</taxon>
        <taxon>Eragrostideae</taxon>
        <taxon>Eragrostidinae</taxon>
        <taxon>Eragrostis</taxon>
    </lineage>
</organism>
<dbReference type="SUPFAM" id="SSF81383">
    <property type="entry name" value="F-box domain"/>
    <property type="match status" value="1"/>
</dbReference>
<dbReference type="AlphaFoldDB" id="A0A5J9VYG7"/>
<evidence type="ECO:0000259" key="1">
    <source>
        <dbReference type="SMART" id="SM00256"/>
    </source>
</evidence>
<protein>
    <recommendedName>
        <fullName evidence="1">F-box domain-containing protein</fullName>
    </recommendedName>
</protein>
<feature type="domain" description="F-box" evidence="1">
    <location>
        <begin position="20"/>
        <end position="63"/>
    </location>
</feature>
<evidence type="ECO:0000313" key="3">
    <source>
        <dbReference type="Proteomes" id="UP000324897"/>
    </source>
</evidence>
<feature type="non-terminal residue" evidence="2">
    <location>
        <position position="1"/>
    </location>
</feature>
<reference evidence="2 3" key="1">
    <citation type="journal article" date="2019" name="Sci. Rep.">
        <title>A high-quality genome of Eragrostis curvula grass provides insights into Poaceae evolution and supports new strategies to enhance forage quality.</title>
        <authorList>
            <person name="Carballo J."/>
            <person name="Santos B.A.C.M."/>
            <person name="Zappacosta D."/>
            <person name="Garbus I."/>
            <person name="Selva J.P."/>
            <person name="Gallo C.A."/>
            <person name="Diaz A."/>
            <person name="Albertini E."/>
            <person name="Caccamo M."/>
            <person name="Echenique V."/>
        </authorList>
    </citation>
    <scope>NUCLEOTIDE SEQUENCE [LARGE SCALE GENOMIC DNA]</scope>
    <source>
        <strain evidence="3">cv. Victoria</strain>
        <tissue evidence="2">Leaf</tissue>
    </source>
</reference>
<dbReference type="Gene3D" id="1.20.1280.50">
    <property type="match status" value="1"/>
</dbReference>
<dbReference type="InterPro" id="IPR036047">
    <property type="entry name" value="F-box-like_dom_sf"/>
</dbReference>
<dbReference type="Proteomes" id="UP000324897">
    <property type="component" value="Chromosome 4"/>
</dbReference>